<accession>A0AAV4FS86</accession>
<dbReference type="Proteomes" id="UP000762676">
    <property type="component" value="Unassembled WGS sequence"/>
</dbReference>
<keyword evidence="2" id="KW-1185">Reference proteome</keyword>
<gene>
    <name evidence="1" type="ORF">ElyMa_002206300</name>
</gene>
<comment type="caution">
    <text evidence="1">The sequence shown here is derived from an EMBL/GenBank/DDBJ whole genome shotgun (WGS) entry which is preliminary data.</text>
</comment>
<reference evidence="1 2" key="1">
    <citation type="journal article" date="2021" name="Elife">
        <title>Chloroplast acquisition without the gene transfer in kleptoplastic sea slugs, Plakobranchus ocellatus.</title>
        <authorList>
            <person name="Maeda T."/>
            <person name="Takahashi S."/>
            <person name="Yoshida T."/>
            <person name="Shimamura S."/>
            <person name="Takaki Y."/>
            <person name="Nagai Y."/>
            <person name="Toyoda A."/>
            <person name="Suzuki Y."/>
            <person name="Arimoto A."/>
            <person name="Ishii H."/>
            <person name="Satoh N."/>
            <person name="Nishiyama T."/>
            <person name="Hasebe M."/>
            <person name="Maruyama T."/>
            <person name="Minagawa J."/>
            <person name="Obokata J."/>
            <person name="Shigenobu S."/>
        </authorList>
    </citation>
    <scope>NUCLEOTIDE SEQUENCE [LARGE SCALE GENOMIC DNA]</scope>
</reference>
<proteinExistence type="predicted"/>
<dbReference type="AlphaFoldDB" id="A0AAV4FS86"/>
<organism evidence="1 2">
    <name type="scientific">Elysia marginata</name>
    <dbReference type="NCBI Taxonomy" id="1093978"/>
    <lineage>
        <taxon>Eukaryota</taxon>
        <taxon>Metazoa</taxon>
        <taxon>Spiralia</taxon>
        <taxon>Lophotrochozoa</taxon>
        <taxon>Mollusca</taxon>
        <taxon>Gastropoda</taxon>
        <taxon>Heterobranchia</taxon>
        <taxon>Euthyneura</taxon>
        <taxon>Panpulmonata</taxon>
        <taxon>Sacoglossa</taxon>
        <taxon>Placobranchoidea</taxon>
        <taxon>Plakobranchidae</taxon>
        <taxon>Elysia</taxon>
    </lineage>
</organism>
<sequence>MPRVSLSLMPTSPPRQCQAPVTIVSTHQHSQRDSSDCSVMVKYFVSFVYHRGWFCTNLQPGLWPSSTHMYTCIGELIWLPLQLDNHSHQQLQVKPAV</sequence>
<evidence type="ECO:0000313" key="2">
    <source>
        <dbReference type="Proteomes" id="UP000762676"/>
    </source>
</evidence>
<protein>
    <submittedName>
        <fullName evidence="1">Uncharacterized protein</fullName>
    </submittedName>
</protein>
<name>A0AAV4FS86_9GAST</name>
<evidence type="ECO:0000313" key="1">
    <source>
        <dbReference type="EMBL" id="GFR76187.1"/>
    </source>
</evidence>
<dbReference type="EMBL" id="BMAT01004581">
    <property type="protein sequence ID" value="GFR76187.1"/>
    <property type="molecule type" value="Genomic_DNA"/>
</dbReference>